<evidence type="ECO:0000256" key="1">
    <source>
        <dbReference type="ARBA" id="ARBA00007734"/>
    </source>
</evidence>
<dbReference type="AlphaFoldDB" id="A0A6N2T4H5"/>
<dbReference type="GO" id="GO:0016020">
    <property type="term" value="C:membrane"/>
    <property type="evidence" value="ECO:0007669"/>
    <property type="project" value="InterPro"/>
</dbReference>
<keyword evidence="3" id="KW-0456">Lyase</keyword>
<proteinExistence type="inferred from homology"/>
<dbReference type="PANTHER" id="PTHR37423:SF2">
    <property type="entry name" value="MEMBRANE-BOUND LYTIC MUREIN TRANSGLYCOSYLASE C"/>
    <property type="match status" value="1"/>
</dbReference>
<dbReference type="PANTHER" id="PTHR37423">
    <property type="entry name" value="SOLUBLE LYTIC MUREIN TRANSGLYCOSYLASE-RELATED"/>
    <property type="match status" value="1"/>
</dbReference>
<feature type="domain" description="Transglycosylase SLT" evidence="2">
    <location>
        <begin position="44"/>
        <end position="158"/>
    </location>
</feature>
<evidence type="ECO:0000259" key="2">
    <source>
        <dbReference type="Pfam" id="PF01464"/>
    </source>
</evidence>
<accession>A0A6N2T4H5</accession>
<name>A0A6N2T4H5_9FIRM</name>
<dbReference type="InterPro" id="IPR008258">
    <property type="entry name" value="Transglycosylase_SLT_dom_1"/>
</dbReference>
<dbReference type="Gene3D" id="1.10.530.10">
    <property type="match status" value="1"/>
</dbReference>
<dbReference type="GO" id="GO:0000270">
    <property type="term" value="P:peptidoglycan metabolic process"/>
    <property type="evidence" value="ECO:0007669"/>
    <property type="project" value="InterPro"/>
</dbReference>
<evidence type="ECO:0000313" key="3">
    <source>
        <dbReference type="EMBL" id="VYT00327.1"/>
    </source>
</evidence>
<dbReference type="Pfam" id="PF01464">
    <property type="entry name" value="SLT"/>
    <property type="match status" value="1"/>
</dbReference>
<dbReference type="EMBL" id="CACRSL010000003">
    <property type="protein sequence ID" value="VYT00327.1"/>
    <property type="molecule type" value="Genomic_DNA"/>
</dbReference>
<dbReference type="SUPFAM" id="SSF53955">
    <property type="entry name" value="Lysozyme-like"/>
    <property type="match status" value="1"/>
</dbReference>
<dbReference type="PROSITE" id="PS00922">
    <property type="entry name" value="TRANSGLYCOSYLASE"/>
    <property type="match status" value="1"/>
</dbReference>
<comment type="similarity">
    <text evidence="1">Belongs to the transglycosylase Slt family.</text>
</comment>
<dbReference type="CDD" id="cd16896">
    <property type="entry name" value="LT_Slt70-like"/>
    <property type="match status" value="1"/>
</dbReference>
<sequence>MNHRTGGKLSLALLTVCTLLLLGAMAQALGFYHRMAYPLEYQALIEAAAAQYDLPPELLYAVTRTESSFNPQVESSVGARGLMQITRDTADWAEFRKGTGQDLDVAYDRLFEPEANIQCGAFILRLLIDEFGTVDNALAAYHAGWGNVKKWLADEEHSSDGVNLSSIPFGDTARYVKKVNETSRIYRELYQFE</sequence>
<protein>
    <submittedName>
        <fullName evidence="3">Soluble lytic murein transglycosylase</fullName>
        <ecNumber evidence="3">4.2.2.-</ecNumber>
    </submittedName>
</protein>
<gene>
    <name evidence="3" type="primary">slt</name>
    <name evidence="3" type="ORF">AULFYP135_01249</name>
</gene>
<reference evidence="3" key="1">
    <citation type="submission" date="2019-11" db="EMBL/GenBank/DDBJ databases">
        <authorList>
            <person name="Feng L."/>
        </authorList>
    </citation>
    <scope>NUCLEOTIDE SEQUENCE</scope>
    <source>
        <strain evidence="3">AundefinedLFYP135</strain>
    </source>
</reference>
<dbReference type="InterPro" id="IPR000189">
    <property type="entry name" value="Transglyc_AS"/>
</dbReference>
<dbReference type="GO" id="GO:0008933">
    <property type="term" value="F:peptidoglycan lytic transglycosylase activity"/>
    <property type="evidence" value="ECO:0007669"/>
    <property type="project" value="InterPro"/>
</dbReference>
<organism evidence="3">
    <name type="scientific">uncultured Anaerotruncus sp</name>
    <dbReference type="NCBI Taxonomy" id="905011"/>
    <lineage>
        <taxon>Bacteria</taxon>
        <taxon>Bacillati</taxon>
        <taxon>Bacillota</taxon>
        <taxon>Clostridia</taxon>
        <taxon>Eubacteriales</taxon>
        <taxon>Oscillospiraceae</taxon>
        <taxon>Anaerotruncus</taxon>
        <taxon>environmental samples</taxon>
    </lineage>
</organism>
<dbReference type="InterPro" id="IPR023346">
    <property type="entry name" value="Lysozyme-like_dom_sf"/>
</dbReference>
<dbReference type="EC" id="4.2.2.-" evidence="3"/>